<name>A0A284S6W2_ARMOS</name>
<dbReference type="AlphaFoldDB" id="A0A284S6W2"/>
<sequence length="233" mass="26647">MSPVLGHFEAAIEQLKIVAEREHFKGHSTNTMCDYHAIEVDRILSCSVDQLLADLSVAYHDQATDTQPIIGYFTDVHVYGESVAKELDTQILQADEAYRNIPWWEYRPILSLFVEGALNVKPRRESATAYFDFLSKNEHDIRNLVEHAAIFYDHLTIFERCAQWHSNCLATVRDLVTNLIFTRPNRPHYRGIQASLPPRNFLAPWSTLGNALNISLLGMSVTLHPTEWQKGLL</sequence>
<dbReference type="Proteomes" id="UP000219338">
    <property type="component" value="Unassembled WGS sequence"/>
</dbReference>
<reference evidence="2" key="1">
    <citation type="journal article" date="2017" name="Nat. Ecol. Evol.">
        <title>Genome expansion and lineage-specific genetic innovations in the forest pathogenic fungi Armillaria.</title>
        <authorList>
            <person name="Sipos G."/>
            <person name="Prasanna A.N."/>
            <person name="Walter M.C."/>
            <person name="O'Connor E."/>
            <person name="Balint B."/>
            <person name="Krizsan K."/>
            <person name="Kiss B."/>
            <person name="Hess J."/>
            <person name="Varga T."/>
            <person name="Slot J."/>
            <person name="Riley R."/>
            <person name="Boka B."/>
            <person name="Rigling D."/>
            <person name="Barry K."/>
            <person name="Lee J."/>
            <person name="Mihaltcheva S."/>
            <person name="LaButti K."/>
            <person name="Lipzen A."/>
            <person name="Waldron R."/>
            <person name="Moloney N.M."/>
            <person name="Sperisen C."/>
            <person name="Kredics L."/>
            <person name="Vagvoelgyi C."/>
            <person name="Patrignani A."/>
            <person name="Fitzpatrick D."/>
            <person name="Nagy I."/>
            <person name="Doyle S."/>
            <person name="Anderson J.B."/>
            <person name="Grigoriev I.V."/>
            <person name="Gueldener U."/>
            <person name="Muensterkoetter M."/>
            <person name="Nagy L.G."/>
        </authorList>
    </citation>
    <scope>NUCLEOTIDE SEQUENCE [LARGE SCALE GENOMIC DNA]</scope>
    <source>
        <strain evidence="2">C18/9</strain>
    </source>
</reference>
<dbReference type="EMBL" id="FUEG01000037">
    <property type="protein sequence ID" value="SJL16740.1"/>
    <property type="molecule type" value="Genomic_DNA"/>
</dbReference>
<gene>
    <name evidence="1" type="ORF">ARMOST_20269</name>
</gene>
<evidence type="ECO:0000313" key="1">
    <source>
        <dbReference type="EMBL" id="SJL16740.1"/>
    </source>
</evidence>
<dbReference type="OrthoDB" id="2942917at2759"/>
<evidence type="ECO:0000313" key="2">
    <source>
        <dbReference type="Proteomes" id="UP000219338"/>
    </source>
</evidence>
<protein>
    <submittedName>
        <fullName evidence="1">Uncharacterized protein</fullName>
    </submittedName>
</protein>
<accession>A0A284S6W2</accession>
<proteinExistence type="predicted"/>
<organism evidence="1 2">
    <name type="scientific">Armillaria ostoyae</name>
    <name type="common">Armillaria root rot fungus</name>
    <dbReference type="NCBI Taxonomy" id="47428"/>
    <lineage>
        <taxon>Eukaryota</taxon>
        <taxon>Fungi</taxon>
        <taxon>Dikarya</taxon>
        <taxon>Basidiomycota</taxon>
        <taxon>Agaricomycotina</taxon>
        <taxon>Agaricomycetes</taxon>
        <taxon>Agaricomycetidae</taxon>
        <taxon>Agaricales</taxon>
        <taxon>Marasmiineae</taxon>
        <taxon>Physalacriaceae</taxon>
        <taxon>Armillaria</taxon>
    </lineage>
</organism>
<keyword evidence="2" id="KW-1185">Reference proteome</keyword>